<evidence type="ECO:0000313" key="5">
    <source>
        <dbReference type="Proteomes" id="UP001174909"/>
    </source>
</evidence>
<gene>
    <name evidence="4" type="ORF">GBAR_LOCUS15602</name>
</gene>
<reference evidence="4" key="1">
    <citation type="submission" date="2023-03" db="EMBL/GenBank/DDBJ databases">
        <authorList>
            <person name="Steffen K."/>
            <person name="Cardenas P."/>
        </authorList>
    </citation>
    <scope>NUCLEOTIDE SEQUENCE</scope>
</reference>
<dbReference type="InterPro" id="IPR002347">
    <property type="entry name" value="SDR_fam"/>
</dbReference>
<organism evidence="4 5">
    <name type="scientific">Geodia barretti</name>
    <name type="common">Barrett's horny sponge</name>
    <dbReference type="NCBI Taxonomy" id="519541"/>
    <lineage>
        <taxon>Eukaryota</taxon>
        <taxon>Metazoa</taxon>
        <taxon>Porifera</taxon>
        <taxon>Demospongiae</taxon>
        <taxon>Heteroscleromorpha</taxon>
        <taxon>Tetractinellida</taxon>
        <taxon>Astrophorina</taxon>
        <taxon>Geodiidae</taxon>
        <taxon>Geodia</taxon>
    </lineage>
</organism>
<comment type="similarity">
    <text evidence="1">Belongs to the short-chain dehydrogenases/reductases (SDR) family.</text>
</comment>
<dbReference type="GO" id="GO:0004316">
    <property type="term" value="F:3-oxoacyl-[acyl-carrier-protein] reductase (NADPH) activity"/>
    <property type="evidence" value="ECO:0007669"/>
    <property type="project" value="UniProtKB-EC"/>
</dbReference>
<dbReference type="AlphaFoldDB" id="A0AA35SDQ9"/>
<evidence type="ECO:0000256" key="2">
    <source>
        <dbReference type="ARBA" id="ARBA00012948"/>
    </source>
</evidence>
<protein>
    <recommendedName>
        <fullName evidence="2">3-oxoacyl-[acyl-carrier-protein] reductase</fullName>
        <ecNumber evidence="2">1.1.1.100</ecNumber>
    </recommendedName>
</protein>
<dbReference type="Pfam" id="PF00106">
    <property type="entry name" value="adh_short"/>
    <property type="match status" value="1"/>
</dbReference>
<proteinExistence type="inferred from homology"/>
<sequence length="107" mass="11818">MRIVVNYLSNEDAAAEVVKRVEEAGSQAVALQGNVTKGDDVERMFTQTAEAFGPVEVLVNNAGIIRDSLLMRMSDEDWDSVVDLDLRSVFLCTRAGIRTMIRGRWGA</sequence>
<comment type="catalytic activity">
    <reaction evidence="3">
        <text>a (3R)-hydroxyacyl-[ACP] + NADP(+) = a 3-oxoacyl-[ACP] + NADPH + H(+)</text>
        <dbReference type="Rhea" id="RHEA:17397"/>
        <dbReference type="Rhea" id="RHEA-COMP:9916"/>
        <dbReference type="Rhea" id="RHEA-COMP:9945"/>
        <dbReference type="ChEBI" id="CHEBI:15378"/>
        <dbReference type="ChEBI" id="CHEBI:57783"/>
        <dbReference type="ChEBI" id="CHEBI:58349"/>
        <dbReference type="ChEBI" id="CHEBI:78776"/>
        <dbReference type="ChEBI" id="CHEBI:78827"/>
        <dbReference type="EC" id="1.1.1.100"/>
    </reaction>
</comment>
<dbReference type="Proteomes" id="UP001174909">
    <property type="component" value="Unassembled WGS sequence"/>
</dbReference>
<dbReference type="SUPFAM" id="SSF51735">
    <property type="entry name" value="NAD(P)-binding Rossmann-fold domains"/>
    <property type="match status" value="1"/>
</dbReference>
<dbReference type="InterPro" id="IPR036291">
    <property type="entry name" value="NAD(P)-bd_dom_sf"/>
</dbReference>
<comment type="caution">
    <text evidence="4">The sequence shown here is derived from an EMBL/GenBank/DDBJ whole genome shotgun (WGS) entry which is preliminary data.</text>
</comment>
<accession>A0AA35SDQ9</accession>
<dbReference type="InterPro" id="IPR050259">
    <property type="entry name" value="SDR"/>
</dbReference>
<name>A0AA35SDQ9_GEOBA</name>
<evidence type="ECO:0000256" key="1">
    <source>
        <dbReference type="ARBA" id="ARBA00006484"/>
    </source>
</evidence>
<dbReference type="PANTHER" id="PTHR42879">
    <property type="entry name" value="3-OXOACYL-(ACYL-CARRIER-PROTEIN) REDUCTASE"/>
    <property type="match status" value="1"/>
</dbReference>
<dbReference type="EMBL" id="CASHTH010002267">
    <property type="protein sequence ID" value="CAI8027262.1"/>
    <property type="molecule type" value="Genomic_DNA"/>
</dbReference>
<dbReference type="Gene3D" id="3.40.50.720">
    <property type="entry name" value="NAD(P)-binding Rossmann-like Domain"/>
    <property type="match status" value="1"/>
</dbReference>
<evidence type="ECO:0000256" key="3">
    <source>
        <dbReference type="ARBA" id="ARBA00048508"/>
    </source>
</evidence>
<evidence type="ECO:0000313" key="4">
    <source>
        <dbReference type="EMBL" id="CAI8027262.1"/>
    </source>
</evidence>
<dbReference type="EC" id="1.1.1.100" evidence="2"/>
<keyword evidence="5" id="KW-1185">Reference proteome</keyword>
<dbReference type="PANTHER" id="PTHR42879:SF2">
    <property type="entry name" value="3-OXOACYL-[ACYL-CARRIER-PROTEIN] REDUCTASE FABG"/>
    <property type="match status" value="1"/>
</dbReference>